<dbReference type="Gene3D" id="3.30.300.30">
    <property type="match status" value="1"/>
</dbReference>
<dbReference type="InterPro" id="IPR045851">
    <property type="entry name" value="AMP-bd_C_sf"/>
</dbReference>
<evidence type="ECO:0000313" key="4">
    <source>
        <dbReference type="EMBL" id="MFI1963841.1"/>
    </source>
</evidence>
<gene>
    <name evidence="4" type="ORF">ACH429_06845</name>
</gene>
<dbReference type="PROSITE" id="PS00455">
    <property type="entry name" value="AMP_BINDING"/>
    <property type="match status" value="1"/>
</dbReference>
<organism evidence="4 5">
    <name type="scientific">Streptomyces pathocidini</name>
    <dbReference type="NCBI Taxonomy" id="1650571"/>
    <lineage>
        <taxon>Bacteria</taxon>
        <taxon>Bacillati</taxon>
        <taxon>Actinomycetota</taxon>
        <taxon>Actinomycetes</taxon>
        <taxon>Kitasatosporales</taxon>
        <taxon>Streptomycetaceae</taxon>
        <taxon>Streptomyces</taxon>
    </lineage>
</organism>
<sequence length="514" mass="54166">MPSRTFLTSFAAHARRAPDSPALTWHGREVSYGELAGLVEQLRRELPAHAGPKAPVCLRVRKSPAAIALVIACLADGRAVLLPSAELGADTFRELAAASGADRILSLGEAVHAGGYGGLTAEAVEPAPGAPRVPEDARLLLTTSGSTGLPKVVPLRLDGVEAFTAWAAEQFGLGPGSRVLSYAPLNFDLSLLDIWTTLAVGGCTVLVAQDRATDGAHLRELLAGGVGLVQAVPMAYRLLRDAGPPEEAVFPGVRQVVFTGDAMPPRLLAALPAMFPEAALHNLYGCTETNDSLMLRLDSWPYETGAAHRTGEPDGAGAAPAGGALPLGLPLPGVRALLVRPGSLDPVEGPGTGELLVHTPFQAHGYLDPELSRGRFVTRRDPDGATRAYFRSGDLVSRDAEGTLRLVGRADFQVKVRGVRINLEEVERVLLAHPEVAEAVVVPLPDEVAGNRLHALVRRSPGTGLNSLTLRAHCARRLARTALPAELVITDEALPQGPTGKTDRARVRSLRLNS</sequence>
<dbReference type="InterPro" id="IPR000873">
    <property type="entry name" value="AMP-dep_synth/lig_dom"/>
</dbReference>
<protein>
    <submittedName>
        <fullName evidence="4">AMP-binding protein</fullName>
    </submittedName>
</protein>
<dbReference type="InterPro" id="IPR020845">
    <property type="entry name" value="AMP-binding_CS"/>
</dbReference>
<evidence type="ECO:0000313" key="5">
    <source>
        <dbReference type="Proteomes" id="UP001611548"/>
    </source>
</evidence>
<evidence type="ECO:0000259" key="2">
    <source>
        <dbReference type="Pfam" id="PF00501"/>
    </source>
</evidence>
<evidence type="ECO:0000256" key="1">
    <source>
        <dbReference type="SAM" id="MobiDB-lite"/>
    </source>
</evidence>
<feature type="region of interest" description="Disordered" evidence="1">
    <location>
        <begin position="494"/>
        <end position="514"/>
    </location>
</feature>
<dbReference type="InterPro" id="IPR042099">
    <property type="entry name" value="ANL_N_sf"/>
</dbReference>
<dbReference type="InterPro" id="IPR025110">
    <property type="entry name" value="AMP-bd_C"/>
</dbReference>
<dbReference type="Pfam" id="PF13193">
    <property type="entry name" value="AMP-binding_C"/>
    <property type="match status" value="1"/>
</dbReference>
<feature type="domain" description="AMP-dependent synthetase/ligase" evidence="2">
    <location>
        <begin position="10"/>
        <end position="367"/>
    </location>
</feature>
<evidence type="ECO:0000259" key="3">
    <source>
        <dbReference type="Pfam" id="PF13193"/>
    </source>
</evidence>
<dbReference type="SUPFAM" id="SSF56801">
    <property type="entry name" value="Acetyl-CoA synthetase-like"/>
    <property type="match status" value="1"/>
</dbReference>
<keyword evidence="5" id="KW-1185">Reference proteome</keyword>
<comment type="caution">
    <text evidence="4">The sequence shown here is derived from an EMBL/GenBank/DDBJ whole genome shotgun (WGS) entry which is preliminary data.</text>
</comment>
<dbReference type="EMBL" id="JBIRWE010000002">
    <property type="protein sequence ID" value="MFI1963841.1"/>
    <property type="molecule type" value="Genomic_DNA"/>
</dbReference>
<dbReference type="Proteomes" id="UP001611548">
    <property type="component" value="Unassembled WGS sequence"/>
</dbReference>
<dbReference type="RefSeq" id="WP_079101412.1">
    <property type="nucleotide sequence ID" value="NZ_JBIRWE010000002.1"/>
</dbReference>
<reference evidence="4 5" key="1">
    <citation type="submission" date="2024-10" db="EMBL/GenBank/DDBJ databases">
        <title>The Natural Products Discovery Center: Release of the First 8490 Sequenced Strains for Exploring Actinobacteria Biosynthetic Diversity.</title>
        <authorList>
            <person name="Kalkreuter E."/>
            <person name="Kautsar S.A."/>
            <person name="Yang D."/>
            <person name="Bader C.D."/>
            <person name="Teijaro C.N."/>
            <person name="Fluegel L."/>
            <person name="Davis C.M."/>
            <person name="Simpson J.R."/>
            <person name="Lauterbach L."/>
            <person name="Steele A.D."/>
            <person name="Gui C."/>
            <person name="Meng S."/>
            <person name="Li G."/>
            <person name="Viehrig K."/>
            <person name="Ye F."/>
            <person name="Su P."/>
            <person name="Kiefer A.F."/>
            <person name="Nichols A."/>
            <person name="Cepeda A.J."/>
            <person name="Yan W."/>
            <person name="Fan B."/>
            <person name="Jiang Y."/>
            <person name="Adhikari A."/>
            <person name="Zheng C.-J."/>
            <person name="Schuster L."/>
            <person name="Cowan T.M."/>
            <person name="Smanski M.J."/>
            <person name="Chevrette M.G."/>
            <person name="De Carvalho L.P.S."/>
            <person name="Shen B."/>
        </authorList>
    </citation>
    <scope>NUCLEOTIDE SEQUENCE [LARGE SCALE GENOMIC DNA]</scope>
    <source>
        <strain evidence="4 5">NPDC020327</strain>
    </source>
</reference>
<feature type="domain" description="AMP-binding enzyme C-terminal" evidence="3">
    <location>
        <begin position="425"/>
        <end position="501"/>
    </location>
</feature>
<dbReference type="PANTHER" id="PTHR45527:SF1">
    <property type="entry name" value="FATTY ACID SYNTHASE"/>
    <property type="match status" value="1"/>
</dbReference>
<name>A0ABW7UPQ7_9ACTN</name>
<proteinExistence type="predicted"/>
<accession>A0ABW7UPQ7</accession>
<dbReference type="Gene3D" id="3.40.50.12780">
    <property type="entry name" value="N-terminal domain of ligase-like"/>
    <property type="match status" value="1"/>
</dbReference>
<dbReference type="PANTHER" id="PTHR45527">
    <property type="entry name" value="NONRIBOSOMAL PEPTIDE SYNTHETASE"/>
    <property type="match status" value="1"/>
</dbReference>
<dbReference type="Pfam" id="PF00501">
    <property type="entry name" value="AMP-binding"/>
    <property type="match status" value="1"/>
</dbReference>